<dbReference type="SUPFAM" id="SSF50249">
    <property type="entry name" value="Nucleic acid-binding proteins"/>
    <property type="match status" value="1"/>
</dbReference>
<feature type="domain" description="CSD" evidence="4">
    <location>
        <begin position="135"/>
        <end position="199"/>
    </location>
</feature>
<dbReference type="PROSITE" id="PS51857">
    <property type="entry name" value="CSD_2"/>
    <property type="match status" value="1"/>
</dbReference>
<evidence type="ECO:0000256" key="1">
    <source>
        <dbReference type="RuleBase" id="RU000408"/>
    </source>
</evidence>
<dbReference type="InterPro" id="IPR048090">
    <property type="entry name" value="CSP_N_ext_dom"/>
</dbReference>
<protein>
    <submittedName>
        <fullName evidence="5">Cold shock protein (Beta-ribbon, CspA family)</fullName>
    </submittedName>
</protein>
<dbReference type="GO" id="GO:0003676">
    <property type="term" value="F:nucleic acid binding"/>
    <property type="evidence" value="ECO:0007669"/>
    <property type="project" value="InterPro"/>
</dbReference>
<sequence>MLKILHLATGGTALVLSFAPAFGSDALPFLQQADAVYLNLFGLLNLLQAPGAERLARPAQRLVSALLVLGALLQASILLVPLERIGGQPAVLLSLSCASAAVLLHLGLDLGRRATARQGRSQAVQGADEGEWSERETGTVKWFNTTKGFGFIARDTGEDVFVHFRAIRGEGPRALIEGQQVEFSVIRRDRGLQAENVVAKPRFRR</sequence>
<dbReference type="PANTHER" id="PTHR11544">
    <property type="entry name" value="COLD SHOCK DOMAIN CONTAINING PROTEINS"/>
    <property type="match status" value="1"/>
</dbReference>
<dbReference type="PROSITE" id="PS00352">
    <property type="entry name" value="CSD_1"/>
    <property type="match status" value="1"/>
</dbReference>
<dbReference type="AlphaFoldDB" id="A0A1H6YHW4"/>
<dbReference type="Gene3D" id="2.40.50.140">
    <property type="entry name" value="Nucleic acid-binding proteins"/>
    <property type="match status" value="1"/>
</dbReference>
<dbReference type="InterPro" id="IPR019844">
    <property type="entry name" value="CSD_CS"/>
</dbReference>
<feature type="transmembrane region" description="Helical" evidence="2">
    <location>
        <begin position="88"/>
        <end position="108"/>
    </location>
</feature>
<dbReference type="GO" id="GO:0005829">
    <property type="term" value="C:cytosol"/>
    <property type="evidence" value="ECO:0007669"/>
    <property type="project" value="UniProtKB-ARBA"/>
</dbReference>
<organism evidence="5 6">
    <name type="scientific">Azotobacter beijerinckii</name>
    <dbReference type="NCBI Taxonomy" id="170623"/>
    <lineage>
        <taxon>Bacteria</taxon>
        <taxon>Pseudomonadati</taxon>
        <taxon>Pseudomonadota</taxon>
        <taxon>Gammaproteobacteria</taxon>
        <taxon>Pseudomonadales</taxon>
        <taxon>Pseudomonadaceae</taxon>
        <taxon>Azotobacter</taxon>
    </lineage>
</organism>
<keyword evidence="2" id="KW-0472">Membrane</keyword>
<comment type="subcellular location">
    <subcellularLocation>
        <location evidence="1">Cytoplasm</location>
    </subcellularLocation>
</comment>
<dbReference type="SMART" id="SM00357">
    <property type="entry name" value="CSP"/>
    <property type="match status" value="1"/>
</dbReference>
<proteinExistence type="predicted"/>
<dbReference type="Pfam" id="PF00313">
    <property type="entry name" value="CSD"/>
    <property type="match status" value="1"/>
</dbReference>
<evidence type="ECO:0000256" key="3">
    <source>
        <dbReference type="SAM" id="SignalP"/>
    </source>
</evidence>
<dbReference type="RefSeq" id="WP_090902461.1">
    <property type="nucleotide sequence ID" value="NZ_FNYO01000080.1"/>
</dbReference>
<reference evidence="5 6" key="1">
    <citation type="submission" date="2016-10" db="EMBL/GenBank/DDBJ databases">
        <authorList>
            <person name="de Groot N.N."/>
        </authorList>
    </citation>
    <scope>NUCLEOTIDE SEQUENCE [LARGE SCALE GENOMIC DNA]</scope>
    <source>
        <strain evidence="5 6">DSM 1041</strain>
    </source>
</reference>
<gene>
    <name evidence="5" type="ORF">SAMN04244579_04080</name>
</gene>
<feature type="signal peptide" evidence="3">
    <location>
        <begin position="1"/>
        <end position="23"/>
    </location>
</feature>
<dbReference type="STRING" id="170623.SAMN04244579_04080"/>
<feature type="chain" id="PRO_5011685619" evidence="3">
    <location>
        <begin position="24"/>
        <end position="205"/>
    </location>
</feature>
<evidence type="ECO:0000313" key="6">
    <source>
        <dbReference type="Proteomes" id="UP000199005"/>
    </source>
</evidence>
<dbReference type="CDD" id="cd04458">
    <property type="entry name" value="CSP_CDS"/>
    <property type="match status" value="1"/>
</dbReference>
<dbReference type="InterPro" id="IPR050181">
    <property type="entry name" value="Cold_shock_domain"/>
</dbReference>
<keyword evidence="3" id="KW-0732">Signal</keyword>
<dbReference type="Proteomes" id="UP000199005">
    <property type="component" value="Unassembled WGS sequence"/>
</dbReference>
<keyword evidence="2" id="KW-0812">Transmembrane</keyword>
<accession>A0A1H6YHW4</accession>
<dbReference type="InterPro" id="IPR011129">
    <property type="entry name" value="CSD"/>
</dbReference>
<evidence type="ECO:0000259" key="4">
    <source>
        <dbReference type="PROSITE" id="PS51857"/>
    </source>
</evidence>
<evidence type="ECO:0000256" key="2">
    <source>
        <dbReference type="SAM" id="Phobius"/>
    </source>
</evidence>
<name>A0A1H6YHW4_9GAMM</name>
<dbReference type="NCBIfam" id="NF041604">
    <property type="entry name" value="CSP_NTE_dom"/>
    <property type="match status" value="1"/>
</dbReference>
<dbReference type="EMBL" id="FNYO01000080">
    <property type="protein sequence ID" value="SEJ36355.1"/>
    <property type="molecule type" value="Genomic_DNA"/>
</dbReference>
<keyword evidence="2" id="KW-1133">Transmembrane helix</keyword>
<evidence type="ECO:0000313" key="5">
    <source>
        <dbReference type="EMBL" id="SEJ36355.1"/>
    </source>
</evidence>
<feature type="transmembrane region" description="Helical" evidence="2">
    <location>
        <begin position="62"/>
        <end position="82"/>
    </location>
</feature>
<dbReference type="InterPro" id="IPR012340">
    <property type="entry name" value="NA-bd_OB-fold"/>
</dbReference>
<dbReference type="PRINTS" id="PR00050">
    <property type="entry name" value="COLDSHOCK"/>
</dbReference>
<dbReference type="InterPro" id="IPR002059">
    <property type="entry name" value="CSP_DNA-bd"/>
</dbReference>